<comment type="caution">
    <text evidence="2">The sequence shown here is derived from an EMBL/GenBank/DDBJ whole genome shotgun (WGS) entry which is preliminary data.</text>
</comment>
<sequence>MPYIACPRCGVRTFTAAYWSNREHCGNCGTELPTPRSMTPLRTADPGHRPLAGRIVRSDRRPAE</sequence>
<dbReference type="GO" id="GO:0006412">
    <property type="term" value="P:translation"/>
    <property type="evidence" value="ECO:0007669"/>
    <property type="project" value="InterPro"/>
</dbReference>
<gene>
    <name evidence="2" type="ORF">BDZ31_001477</name>
</gene>
<accession>A0A840ICW1</accession>
<evidence type="ECO:0000313" key="3">
    <source>
        <dbReference type="Proteomes" id="UP000585272"/>
    </source>
</evidence>
<dbReference type="EMBL" id="JACHNU010000001">
    <property type="protein sequence ID" value="MBB4661904.1"/>
    <property type="molecule type" value="Genomic_DNA"/>
</dbReference>
<evidence type="ECO:0000256" key="1">
    <source>
        <dbReference type="SAM" id="MobiDB-lite"/>
    </source>
</evidence>
<dbReference type="Gene3D" id="6.20.50.180">
    <property type="match status" value="1"/>
</dbReference>
<keyword evidence="3" id="KW-1185">Reference proteome</keyword>
<dbReference type="SUPFAM" id="SSF57829">
    <property type="entry name" value="Zn-binding ribosomal proteins"/>
    <property type="match status" value="1"/>
</dbReference>
<reference evidence="2 3" key="1">
    <citation type="submission" date="2020-08" db="EMBL/GenBank/DDBJ databases">
        <title>Genomic Encyclopedia of Archaeal and Bacterial Type Strains, Phase II (KMG-II): from individual species to whole genera.</title>
        <authorList>
            <person name="Goeker M."/>
        </authorList>
    </citation>
    <scope>NUCLEOTIDE SEQUENCE [LARGE SCALE GENOMIC DNA]</scope>
    <source>
        <strain evidence="2 3">DSM 23288</strain>
    </source>
</reference>
<name>A0A840ICW1_9ACTN</name>
<organism evidence="2 3">
    <name type="scientific">Conexibacter arvalis</name>
    <dbReference type="NCBI Taxonomy" id="912552"/>
    <lineage>
        <taxon>Bacteria</taxon>
        <taxon>Bacillati</taxon>
        <taxon>Actinomycetota</taxon>
        <taxon>Thermoleophilia</taxon>
        <taxon>Solirubrobacterales</taxon>
        <taxon>Conexibacteraceae</taxon>
        <taxon>Conexibacter</taxon>
    </lineage>
</organism>
<feature type="region of interest" description="Disordered" evidence="1">
    <location>
        <begin position="29"/>
        <end position="64"/>
    </location>
</feature>
<dbReference type="Proteomes" id="UP000585272">
    <property type="component" value="Unassembled WGS sequence"/>
</dbReference>
<dbReference type="RefSeq" id="WP_183340461.1">
    <property type="nucleotide sequence ID" value="NZ_JACHNU010000001.1"/>
</dbReference>
<dbReference type="AlphaFoldDB" id="A0A840ICW1"/>
<evidence type="ECO:0000313" key="2">
    <source>
        <dbReference type="EMBL" id="MBB4661904.1"/>
    </source>
</evidence>
<proteinExistence type="predicted"/>
<dbReference type="InterPro" id="IPR011332">
    <property type="entry name" value="Ribosomal_zn-bd"/>
</dbReference>
<protein>
    <submittedName>
        <fullName evidence="2">Uncharacterized protein</fullName>
    </submittedName>
</protein>